<proteinExistence type="predicted"/>
<feature type="compositionally biased region" description="Basic and acidic residues" evidence="1">
    <location>
        <begin position="66"/>
        <end position="83"/>
    </location>
</feature>
<gene>
    <name evidence="2" type="ORF">M9Y10_025746</name>
</gene>
<comment type="caution">
    <text evidence="2">The sequence shown here is derived from an EMBL/GenBank/DDBJ whole genome shotgun (WGS) entry which is preliminary data.</text>
</comment>
<evidence type="ECO:0000256" key="1">
    <source>
        <dbReference type="SAM" id="MobiDB-lite"/>
    </source>
</evidence>
<evidence type="ECO:0000313" key="2">
    <source>
        <dbReference type="EMBL" id="KAK8842880.1"/>
    </source>
</evidence>
<keyword evidence="3" id="KW-1185">Reference proteome</keyword>
<feature type="compositionally biased region" description="Acidic residues" evidence="1">
    <location>
        <begin position="29"/>
        <end position="44"/>
    </location>
</feature>
<accession>A0ABR2H9J1</accession>
<name>A0ABR2H9J1_9EUKA</name>
<protein>
    <submittedName>
        <fullName evidence="2">Uncharacterized protein</fullName>
    </submittedName>
</protein>
<organism evidence="2 3">
    <name type="scientific">Tritrichomonas musculus</name>
    <dbReference type="NCBI Taxonomy" id="1915356"/>
    <lineage>
        <taxon>Eukaryota</taxon>
        <taxon>Metamonada</taxon>
        <taxon>Parabasalia</taxon>
        <taxon>Tritrichomonadida</taxon>
        <taxon>Tritrichomonadidae</taxon>
        <taxon>Tritrichomonas</taxon>
    </lineage>
</organism>
<feature type="region of interest" description="Disordered" evidence="1">
    <location>
        <begin position="1"/>
        <end position="44"/>
    </location>
</feature>
<dbReference type="Proteomes" id="UP001470230">
    <property type="component" value="Unassembled WGS sequence"/>
</dbReference>
<dbReference type="EMBL" id="JAPFFF010000037">
    <property type="protein sequence ID" value="KAK8842880.1"/>
    <property type="molecule type" value="Genomic_DNA"/>
</dbReference>
<reference evidence="2 3" key="1">
    <citation type="submission" date="2024-04" db="EMBL/GenBank/DDBJ databases">
        <title>Tritrichomonas musculus Genome.</title>
        <authorList>
            <person name="Alves-Ferreira E."/>
            <person name="Grigg M."/>
            <person name="Lorenzi H."/>
            <person name="Galac M."/>
        </authorList>
    </citation>
    <scope>NUCLEOTIDE SEQUENCE [LARGE SCALE GENOMIC DNA]</scope>
    <source>
        <strain evidence="2 3">EAF2021</strain>
    </source>
</reference>
<evidence type="ECO:0000313" key="3">
    <source>
        <dbReference type="Proteomes" id="UP001470230"/>
    </source>
</evidence>
<sequence length="113" mass="12445">MEDAVDSVVKDIPQSLISLTSCDGGPPDPGEEDDNDNNNDDEKDDATVYVNLKKITQRIAHSKPTSYKDPKSKWTIQKDKAGENGHGGSFWKLFDPSGKRVATLSKNGKILRK</sequence>
<feature type="region of interest" description="Disordered" evidence="1">
    <location>
        <begin position="62"/>
        <end position="90"/>
    </location>
</feature>